<name>A0A0E4CT85_9STRE</name>
<dbReference type="InterPro" id="IPR011009">
    <property type="entry name" value="Kinase-like_dom_sf"/>
</dbReference>
<feature type="binding site" evidence="9">
    <location>
        <position position="202"/>
    </location>
    <ligand>
        <name>Mg(2+)</name>
        <dbReference type="ChEBI" id="CHEBI:18420"/>
    </ligand>
</feature>
<dbReference type="GO" id="GO:0016773">
    <property type="term" value="F:phosphotransferase activity, alcohol group as acceptor"/>
    <property type="evidence" value="ECO:0007669"/>
    <property type="project" value="InterPro"/>
</dbReference>
<evidence type="ECO:0000256" key="6">
    <source>
        <dbReference type="ARBA" id="ARBA00023251"/>
    </source>
</evidence>
<dbReference type="InterPro" id="IPR002575">
    <property type="entry name" value="Aminoglycoside_PTrfase"/>
</dbReference>
<comment type="similarity">
    <text evidence="1 7">Belongs to the aminoglycoside phosphotransferase family.</text>
</comment>
<keyword evidence="2 7" id="KW-0808">Transferase</keyword>
<dbReference type="GO" id="GO:0046677">
    <property type="term" value="P:response to antibiotic"/>
    <property type="evidence" value="ECO:0007669"/>
    <property type="project" value="UniProtKB-KW"/>
</dbReference>
<dbReference type="GO" id="GO:0046872">
    <property type="term" value="F:metal ion binding"/>
    <property type="evidence" value="ECO:0007669"/>
    <property type="project" value="UniProtKB-KW"/>
</dbReference>
<evidence type="ECO:0000256" key="4">
    <source>
        <dbReference type="ARBA" id="ARBA00022777"/>
    </source>
</evidence>
<dbReference type="SUPFAM" id="SSF56112">
    <property type="entry name" value="Protein kinase-like (PK-like)"/>
    <property type="match status" value="1"/>
</dbReference>
<dbReference type="Pfam" id="PF01636">
    <property type="entry name" value="APH"/>
    <property type="match status" value="1"/>
</dbReference>
<keyword evidence="9" id="KW-0460">Magnesium</keyword>
<dbReference type="GO" id="GO:0005524">
    <property type="term" value="F:ATP binding"/>
    <property type="evidence" value="ECO:0007669"/>
    <property type="project" value="UniProtKB-KW"/>
</dbReference>
<keyword evidence="5 7" id="KW-0067">ATP-binding</keyword>
<keyword evidence="6 7" id="KW-0046">Antibiotic resistance</keyword>
<dbReference type="EMBL" id="CTEN01000003">
    <property type="protein sequence ID" value="CQR25434.1"/>
    <property type="molecule type" value="Genomic_DNA"/>
</dbReference>
<sequence>MPQNNTFPNLSDLPEPLQPYLKGSKLSDSSSHSGATVLYSDRGYYLKIDQATKLQEENLLARYFYELNLGVPVLEYLTYDDMDYLLTKEANGYSALSFLENPQEVCFTLANALKKLHSLTPKDFPIQDRLENYRKIAQENYQKGLFYEKALLPQFGITTKEEAYKLIQEKGHLLTNNALIHGDACLPNIILKDAHTFSSFIDLGLAGISDRHIDLYWVIWSLNYNLGTPIYGDLFLDYYGREQINMEHLSIVAAFEAFG</sequence>
<evidence type="ECO:0000256" key="2">
    <source>
        <dbReference type="ARBA" id="ARBA00022679"/>
    </source>
</evidence>
<organism evidence="11 12">
    <name type="scientific">Streptococcus varani</name>
    <dbReference type="NCBI Taxonomy" id="1608583"/>
    <lineage>
        <taxon>Bacteria</taxon>
        <taxon>Bacillati</taxon>
        <taxon>Bacillota</taxon>
        <taxon>Bacilli</taxon>
        <taxon>Lactobacillales</taxon>
        <taxon>Streptococcaceae</taxon>
        <taxon>Streptococcus</taxon>
    </lineage>
</organism>
<dbReference type="Gene3D" id="3.90.1200.10">
    <property type="match status" value="1"/>
</dbReference>
<evidence type="ECO:0000256" key="7">
    <source>
        <dbReference type="PIRNR" id="PIRNR000706"/>
    </source>
</evidence>
<dbReference type="STRING" id="1608583.BN1356_01775"/>
<evidence type="ECO:0000259" key="10">
    <source>
        <dbReference type="Pfam" id="PF01636"/>
    </source>
</evidence>
<dbReference type="GO" id="GO:0016301">
    <property type="term" value="F:kinase activity"/>
    <property type="evidence" value="ECO:0007669"/>
    <property type="project" value="UniProtKB-KW"/>
</dbReference>
<dbReference type="RefSeq" id="WP_093650970.1">
    <property type="nucleotide sequence ID" value="NZ_CTEN01000003.1"/>
</dbReference>
<feature type="binding site" evidence="9">
    <location>
        <position position="188"/>
    </location>
    <ligand>
        <name>Mg(2+)</name>
        <dbReference type="ChEBI" id="CHEBI:18420"/>
    </ligand>
</feature>
<evidence type="ECO:0000313" key="12">
    <source>
        <dbReference type="Proteomes" id="UP000198604"/>
    </source>
</evidence>
<keyword evidence="12" id="KW-1185">Reference proteome</keyword>
<proteinExistence type="inferred from homology"/>
<keyword evidence="9" id="KW-0479">Metal-binding</keyword>
<feature type="active site" description="Proton acceptor" evidence="8">
    <location>
        <position position="183"/>
    </location>
</feature>
<evidence type="ECO:0000256" key="9">
    <source>
        <dbReference type="PIRSR" id="PIRSR000706-2"/>
    </source>
</evidence>
<dbReference type="InterPro" id="IPR024165">
    <property type="entry name" value="Kan/Strep_kinase"/>
</dbReference>
<feature type="domain" description="Aminoglycoside phosphotransferase" evidence="10">
    <location>
        <begin position="38"/>
        <end position="240"/>
    </location>
</feature>
<evidence type="ECO:0000313" key="11">
    <source>
        <dbReference type="EMBL" id="CQR25434.1"/>
    </source>
</evidence>
<evidence type="ECO:0000256" key="5">
    <source>
        <dbReference type="ARBA" id="ARBA00022840"/>
    </source>
</evidence>
<dbReference type="OrthoDB" id="3806873at2"/>
<keyword evidence="3 7" id="KW-0547">Nucleotide-binding</keyword>
<keyword evidence="4 7" id="KW-0418">Kinase</keyword>
<protein>
    <submittedName>
        <fullName evidence="11">3'-aminoglycoside phosphotransferase-like protein</fullName>
    </submittedName>
</protein>
<dbReference type="PIRSF" id="PIRSF000706">
    <property type="entry name" value="Kanamycin_kin"/>
    <property type="match status" value="1"/>
</dbReference>
<accession>A0A0E4CT85</accession>
<gene>
    <name evidence="11" type="primary">ymdC</name>
    <name evidence="11" type="ORF">BN1356_01775</name>
</gene>
<reference evidence="12" key="1">
    <citation type="submission" date="2015-03" db="EMBL/GenBank/DDBJ databases">
        <authorList>
            <person name="Urmite Genomes"/>
        </authorList>
    </citation>
    <scope>NUCLEOTIDE SEQUENCE [LARGE SCALE GENOMIC DNA]</scope>
    <source>
        <strain evidence="12">FF10</strain>
    </source>
</reference>
<evidence type="ECO:0000256" key="3">
    <source>
        <dbReference type="ARBA" id="ARBA00022741"/>
    </source>
</evidence>
<dbReference type="CDD" id="cd05150">
    <property type="entry name" value="APH"/>
    <property type="match status" value="1"/>
</dbReference>
<evidence type="ECO:0000256" key="1">
    <source>
        <dbReference type="ARBA" id="ARBA00006219"/>
    </source>
</evidence>
<dbReference type="Proteomes" id="UP000198604">
    <property type="component" value="Unassembled WGS sequence"/>
</dbReference>
<dbReference type="AlphaFoldDB" id="A0A0E4CT85"/>
<evidence type="ECO:0000256" key="8">
    <source>
        <dbReference type="PIRSR" id="PIRSR000706-1"/>
    </source>
</evidence>